<dbReference type="Gene3D" id="3.30.70.100">
    <property type="match status" value="1"/>
</dbReference>
<feature type="domain" description="BLUF" evidence="1">
    <location>
        <begin position="17"/>
        <end position="108"/>
    </location>
</feature>
<accession>A0A558BSU6</accession>
<dbReference type="AlphaFoldDB" id="A0A558BSU6"/>
<dbReference type="EMBL" id="VMRJ01000004">
    <property type="protein sequence ID" value="TVT39606.1"/>
    <property type="molecule type" value="Genomic_DNA"/>
</dbReference>
<reference evidence="2 3" key="1">
    <citation type="submission" date="2019-07" db="EMBL/GenBank/DDBJ databases">
        <title>Hymenobacter sp. straun FUR1 Genome sequencing and assembly.</title>
        <authorList>
            <person name="Chhetri G."/>
        </authorList>
    </citation>
    <scope>NUCLEOTIDE SEQUENCE [LARGE SCALE GENOMIC DNA]</scope>
    <source>
        <strain evidence="2 3">Fur1</strain>
    </source>
</reference>
<sequence>MCKKPRTPRGSLYLRRMHHIIYLSRATRSMSDEELANLLRQAREANARQDITGALVYGDGQFMQIIEGDEATLAMLYAKLLQDGRHGQVFKFADKPIAQRSFADWSMAFRPVSTEQFAQLAGYLTPEELNLQAPGLSATDDMLLQMMKSFVLQPRT</sequence>
<dbReference type="InterPro" id="IPR007024">
    <property type="entry name" value="BLUF_domain"/>
</dbReference>
<name>A0A558BSU6_9BACT</name>
<proteinExistence type="predicted"/>
<evidence type="ECO:0000313" key="2">
    <source>
        <dbReference type="EMBL" id="TVT39606.1"/>
    </source>
</evidence>
<dbReference type="Pfam" id="PF04940">
    <property type="entry name" value="BLUF"/>
    <property type="match status" value="1"/>
</dbReference>
<evidence type="ECO:0000259" key="1">
    <source>
        <dbReference type="PROSITE" id="PS50925"/>
    </source>
</evidence>
<dbReference type="OrthoDB" id="196105at2"/>
<dbReference type="GO" id="GO:0009882">
    <property type="term" value="F:blue light photoreceptor activity"/>
    <property type="evidence" value="ECO:0007669"/>
    <property type="project" value="InterPro"/>
</dbReference>
<dbReference type="InterPro" id="IPR036046">
    <property type="entry name" value="Acylphosphatase-like_dom_sf"/>
</dbReference>
<dbReference type="Proteomes" id="UP000317624">
    <property type="component" value="Unassembled WGS sequence"/>
</dbReference>
<comment type="caution">
    <text evidence="2">The sequence shown here is derived from an EMBL/GenBank/DDBJ whole genome shotgun (WGS) entry which is preliminary data.</text>
</comment>
<protein>
    <submittedName>
        <fullName evidence="2">BLUF domain-containing protein</fullName>
    </submittedName>
</protein>
<dbReference type="SUPFAM" id="SSF54975">
    <property type="entry name" value="Acylphosphatase/BLUF domain-like"/>
    <property type="match status" value="1"/>
</dbReference>
<dbReference type="GO" id="GO:0071949">
    <property type="term" value="F:FAD binding"/>
    <property type="evidence" value="ECO:0007669"/>
    <property type="project" value="InterPro"/>
</dbReference>
<evidence type="ECO:0000313" key="3">
    <source>
        <dbReference type="Proteomes" id="UP000317624"/>
    </source>
</evidence>
<gene>
    <name evidence="2" type="ORF">FNT36_18360</name>
</gene>
<keyword evidence="3" id="KW-1185">Reference proteome</keyword>
<dbReference type="SMART" id="SM01034">
    <property type="entry name" value="BLUF"/>
    <property type="match status" value="1"/>
</dbReference>
<dbReference type="PROSITE" id="PS50925">
    <property type="entry name" value="BLUF"/>
    <property type="match status" value="1"/>
</dbReference>
<organism evidence="2 3">
    <name type="scientific">Hymenobacter setariae</name>
    <dbReference type="NCBI Taxonomy" id="2594794"/>
    <lineage>
        <taxon>Bacteria</taxon>
        <taxon>Pseudomonadati</taxon>
        <taxon>Bacteroidota</taxon>
        <taxon>Cytophagia</taxon>
        <taxon>Cytophagales</taxon>
        <taxon>Hymenobacteraceae</taxon>
        <taxon>Hymenobacter</taxon>
    </lineage>
</organism>